<dbReference type="Proteomes" id="UP000295087">
    <property type="component" value="Unassembled WGS sequence"/>
</dbReference>
<evidence type="ECO:0000313" key="2">
    <source>
        <dbReference type="EMBL" id="TDP42020.1"/>
    </source>
</evidence>
<dbReference type="AlphaFoldDB" id="A0A4R6PV91"/>
<sequence length="30" mass="3347">MSLAELVHKWSGVPESQQKQVRGLEPLTPT</sequence>
<name>A0A4R6PV91_NOCIG</name>
<keyword evidence="3" id="KW-1185">Reference proteome</keyword>
<reference evidence="2 3" key="1">
    <citation type="submission" date="2019-03" db="EMBL/GenBank/DDBJ databases">
        <title>Genomic Encyclopedia of Type Strains, Phase IV (KMG-IV): sequencing the most valuable type-strain genomes for metagenomic binning, comparative biology and taxonomic classification.</title>
        <authorList>
            <person name="Goeker M."/>
        </authorList>
    </citation>
    <scope>NUCLEOTIDE SEQUENCE [LARGE SCALE GENOMIC DNA]</scope>
    <source>
        <strain evidence="2 3">DSM 44496</strain>
    </source>
</reference>
<comment type="caution">
    <text evidence="2">The sequence shown here is derived from an EMBL/GenBank/DDBJ whole genome shotgun (WGS) entry which is preliminary data.</text>
</comment>
<proteinExistence type="predicted"/>
<gene>
    <name evidence="2" type="ORF">DFR75_1011126</name>
</gene>
<feature type="region of interest" description="Disordered" evidence="1">
    <location>
        <begin position="1"/>
        <end position="30"/>
    </location>
</feature>
<protein>
    <submittedName>
        <fullName evidence="2">Uncharacterized protein</fullName>
    </submittedName>
</protein>
<organism evidence="2 3">
    <name type="scientific">Nocardia ignorata</name>
    <dbReference type="NCBI Taxonomy" id="145285"/>
    <lineage>
        <taxon>Bacteria</taxon>
        <taxon>Bacillati</taxon>
        <taxon>Actinomycetota</taxon>
        <taxon>Actinomycetes</taxon>
        <taxon>Mycobacteriales</taxon>
        <taxon>Nocardiaceae</taxon>
        <taxon>Nocardia</taxon>
    </lineage>
</organism>
<evidence type="ECO:0000256" key="1">
    <source>
        <dbReference type="SAM" id="MobiDB-lite"/>
    </source>
</evidence>
<evidence type="ECO:0000313" key="3">
    <source>
        <dbReference type="Proteomes" id="UP000295087"/>
    </source>
</evidence>
<dbReference type="EMBL" id="SNXK01000001">
    <property type="protein sequence ID" value="TDP42020.1"/>
    <property type="molecule type" value="Genomic_DNA"/>
</dbReference>
<accession>A0A4R6PV91</accession>